<sequence length="98" mass="11293">METGEPVDPSPIYICLVTRLRMRHNCLNAYMYSHLVATQPDTPEHLLLYCPCYHPQCTTLFHSMVSLQIHRPSLTNLLGGSQYFGLAFKTLKHIRTFL</sequence>
<dbReference type="Proteomes" id="UP000324222">
    <property type="component" value="Unassembled WGS sequence"/>
</dbReference>
<protein>
    <submittedName>
        <fullName evidence="1">Uncharacterized protein</fullName>
    </submittedName>
</protein>
<organism evidence="1 2">
    <name type="scientific">Portunus trituberculatus</name>
    <name type="common">Swimming crab</name>
    <name type="synonym">Neptunus trituberculatus</name>
    <dbReference type="NCBI Taxonomy" id="210409"/>
    <lineage>
        <taxon>Eukaryota</taxon>
        <taxon>Metazoa</taxon>
        <taxon>Ecdysozoa</taxon>
        <taxon>Arthropoda</taxon>
        <taxon>Crustacea</taxon>
        <taxon>Multicrustacea</taxon>
        <taxon>Malacostraca</taxon>
        <taxon>Eumalacostraca</taxon>
        <taxon>Eucarida</taxon>
        <taxon>Decapoda</taxon>
        <taxon>Pleocyemata</taxon>
        <taxon>Brachyura</taxon>
        <taxon>Eubrachyura</taxon>
        <taxon>Portunoidea</taxon>
        <taxon>Portunidae</taxon>
        <taxon>Portuninae</taxon>
        <taxon>Portunus</taxon>
    </lineage>
</organism>
<keyword evidence="2" id="KW-1185">Reference proteome</keyword>
<evidence type="ECO:0000313" key="2">
    <source>
        <dbReference type="Proteomes" id="UP000324222"/>
    </source>
</evidence>
<name>A0A5B7FDR0_PORTR</name>
<reference evidence="1 2" key="1">
    <citation type="submission" date="2019-05" db="EMBL/GenBank/DDBJ databases">
        <title>Another draft genome of Portunus trituberculatus and its Hox gene families provides insights of decapod evolution.</title>
        <authorList>
            <person name="Jeong J.-H."/>
            <person name="Song I."/>
            <person name="Kim S."/>
            <person name="Choi T."/>
            <person name="Kim D."/>
            <person name="Ryu S."/>
            <person name="Kim W."/>
        </authorList>
    </citation>
    <scope>NUCLEOTIDE SEQUENCE [LARGE SCALE GENOMIC DNA]</scope>
    <source>
        <tissue evidence="1">Muscle</tissue>
    </source>
</reference>
<dbReference type="EMBL" id="VSRR010005912">
    <property type="protein sequence ID" value="MPC43615.1"/>
    <property type="molecule type" value="Genomic_DNA"/>
</dbReference>
<comment type="caution">
    <text evidence="1">The sequence shown here is derived from an EMBL/GenBank/DDBJ whole genome shotgun (WGS) entry which is preliminary data.</text>
</comment>
<accession>A0A5B7FDR0</accession>
<gene>
    <name evidence="1" type="ORF">E2C01_037265</name>
</gene>
<proteinExistence type="predicted"/>
<dbReference type="AlphaFoldDB" id="A0A5B7FDR0"/>
<evidence type="ECO:0000313" key="1">
    <source>
        <dbReference type="EMBL" id="MPC43615.1"/>
    </source>
</evidence>